<dbReference type="Gene3D" id="3.40.50.720">
    <property type="entry name" value="NAD(P)-binding Rossmann-like Domain"/>
    <property type="match status" value="1"/>
</dbReference>
<proteinExistence type="predicted"/>
<evidence type="ECO:0000313" key="2">
    <source>
        <dbReference type="EMBL" id="BBF93330.1"/>
    </source>
</evidence>
<dbReference type="InterPro" id="IPR036291">
    <property type="entry name" value="NAD(P)-bd_dom_sf"/>
</dbReference>
<dbReference type="SMART" id="SM00881">
    <property type="entry name" value="CoA_binding"/>
    <property type="match status" value="1"/>
</dbReference>
<dbReference type="OrthoDB" id="9804695at2"/>
<feature type="domain" description="CoA-binding" evidence="1">
    <location>
        <begin position="20"/>
        <end position="117"/>
    </location>
</feature>
<evidence type="ECO:0000313" key="3">
    <source>
        <dbReference type="Proteomes" id="UP000266934"/>
    </source>
</evidence>
<accession>A0A348G197</accession>
<sequence length="151" mass="15753">MLPAYAAAPGCADDAALRRILTGTTTIALLGASANPARPSHQVLSYLIAAGYRVHPVNPGLAGQTLIGRTVHARLADLPEPVEMVDVFRDSSHLPRILAEMLALAPRPKVLWTQLGVVDAAVAAQAEAAGIAVVMDRCPAIEIPRLGLAGR</sequence>
<gene>
    <name evidence="2" type="ORF">BLTE_20150</name>
</gene>
<dbReference type="PANTHER" id="PTHR33303:SF2">
    <property type="entry name" value="COA-BINDING DOMAIN-CONTAINING PROTEIN"/>
    <property type="match status" value="1"/>
</dbReference>
<organism evidence="2 3">
    <name type="scientific">Blastochloris tepida</name>
    <dbReference type="NCBI Taxonomy" id="2233851"/>
    <lineage>
        <taxon>Bacteria</taxon>
        <taxon>Pseudomonadati</taxon>
        <taxon>Pseudomonadota</taxon>
        <taxon>Alphaproteobacteria</taxon>
        <taxon>Hyphomicrobiales</taxon>
        <taxon>Blastochloridaceae</taxon>
        <taxon>Blastochloris</taxon>
    </lineage>
</organism>
<keyword evidence="3" id="KW-1185">Reference proteome</keyword>
<dbReference type="PANTHER" id="PTHR33303">
    <property type="entry name" value="CYTOPLASMIC PROTEIN-RELATED"/>
    <property type="match status" value="1"/>
</dbReference>
<dbReference type="AlphaFoldDB" id="A0A348G197"/>
<evidence type="ECO:0000259" key="1">
    <source>
        <dbReference type="SMART" id="SM00881"/>
    </source>
</evidence>
<dbReference type="Proteomes" id="UP000266934">
    <property type="component" value="Chromosome"/>
</dbReference>
<dbReference type="Pfam" id="PF13380">
    <property type="entry name" value="CoA_binding_2"/>
    <property type="match status" value="1"/>
</dbReference>
<dbReference type="KEGG" id="blag:BLTE_20150"/>
<dbReference type="EMBL" id="AP018907">
    <property type="protein sequence ID" value="BBF93330.1"/>
    <property type="molecule type" value="Genomic_DNA"/>
</dbReference>
<dbReference type="SUPFAM" id="SSF51735">
    <property type="entry name" value="NAD(P)-binding Rossmann-fold domains"/>
    <property type="match status" value="1"/>
</dbReference>
<dbReference type="RefSeq" id="WP_126399972.1">
    <property type="nucleotide sequence ID" value="NZ_AP018907.1"/>
</dbReference>
<protein>
    <submittedName>
        <fullName evidence="2">CoA-binding protein</fullName>
    </submittedName>
</protein>
<dbReference type="InterPro" id="IPR003781">
    <property type="entry name" value="CoA-bd"/>
</dbReference>
<reference evidence="2 3" key="1">
    <citation type="submission" date="2018-08" db="EMBL/GenBank/DDBJ databases">
        <title>Complete genome sequencing of Blastochloris tepida GI.</title>
        <authorList>
            <person name="Tsukatani Y."/>
            <person name="Mori H."/>
        </authorList>
    </citation>
    <scope>NUCLEOTIDE SEQUENCE [LARGE SCALE GENOMIC DNA]</scope>
    <source>
        <strain evidence="2 3">GI</strain>
    </source>
</reference>
<name>A0A348G197_9HYPH</name>